<comment type="caution">
    <text evidence="2">The sequence shown here is derived from an EMBL/GenBank/DDBJ whole genome shotgun (WGS) entry which is preliminary data.</text>
</comment>
<accession>X8BHW8</accession>
<sequence>MRVHGGLLNQCSSSVRPKFGSAPARRGAWNDDAARSLQQG</sequence>
<organism evidence="2">
    <name type="scientific">Mycobacterium xenopi 4042</name>
    <dbReference type="NCBI Taxonomy" id="1299334"/>
    <lineage>
        <taxon>Bacteria</taxon>
        <taxon>Bacillati</taxon>
        <taxon>Actinomycetota</taxon>
        <taxon>Actinomycetes</taxon>
        <taxon>Mycobacteriales</taxon>
        <taxon>Mycobacteriaceae</taxon>
        <taxon>Mycobacterium</taxon>
    </lineage>
</organism>
<evidence type="ECO:0000256" key="1">
    <source>
        <dbReference type="SAM" id="MobiDB-lite"/>
    </source>
</evidence>
<proteinExistence type="predicted"/>
<protein>
    <submittedName>
        <fullName evidence="2">Uncharacterized protein</fullName>
    </submittedName>
</protein>
<name>X8BHW8_MYCXE</name>
<dbReference type="EMBL" id="JAOB01000042">
    <property type="protein sequence ID" value="EUA42665.1"/>
    <property type="molecule type" value="Genomic_DNA"/>
</dbReference>
<evidence type="ECO:0000313" key="2">
    <source>
        <dbReference type="EMBL" id="EUA42665.1"/>
    </source>
</evidence>
<reference evidence="2" key="1">
    <citation type="submission" date="2014-01" db="EMBL/GenBank/DDBJ databases">
        <authorList>
            <person name="Brown-Elliot B."/>
            <person name="Wallace R."/>
            <person name="Lenaerts A."/>
            <person name="Ordway D."/>
            <person name="DeGroote M.A."/>
            <person name="Parker T."/>
            <person name="Sizemore C."/>
            <person name="Tallon L.J."/>
            <person name="Sadzewicz L.K."/>
            <person name="Sengamalay N."/>
            <person name="Fraser C.M."/>
            <person name="Hine E."/>
            <person name="Shefchek K.A."/>
            <person name="Das S.P."/>
            <person name="Tettelin H."/>
        </authorList>
    </citation>
    <scope>NUCLEOTIDE SEQUENCE [LARGE SCALE GENOMIC DNA]</scope>
    <source>
        <strain evidence="2">4042</strain>
    </source>
</reference>
<dbReference type="AlphaFoldDB" id="X8BHW8"/>
<feature type="region of interest" description="Disordered" evidence="1">
    <location>
        <begin position="1"/>
        <end position="40"/>
    </location>
</feature>
<gene>
    <name evidence="2" type="ORF">I553_6525</name>
</gene>